<dbReference type="AlphaFoldDB" id="A0A098R1L0"/>
<feature type="transmembrane region" description="Helical" evidence="1">
    <location>
        <begin position="16"/>
        <end position="37"/>
    </location>
</feature>
<comment type="caution">
    <text evidence="4">The sequence shown here is derived from an EMBL/GenBank/DDBJ whole genome shotgun (WGS) entry which is preliminary data.</text>
</comment>
<dbReference type="Pfam" id="PF12945">
    <property type="entry name" value="PilZNR"/>
    <property type="match status" value="1"/>
</dbReference>
<protein>
    <recommendedName>
        <fullName evidence="6">PilZ domain-containing protein</fullName>
    </recommendedName>
</protein>
<keyword evidence="1" id="KW-1133">Transmembrane helix</keyword>
<dbReference type="Proteomes" id="UP000029692">
    <property type="component" value="Unassembled WGS sequence"/>
</dbReference>
<dbReference type="Pfam" id="PF07238">
    <property type="entry name" value="PilZ"/>
    <property type="match status" value="1"/>
</dbReference>
<evidence type="ECO:0000313" key="4">
    <source>
        <dbReference type="EMBL" id="KGE73568.1"/>
    </source>
</evidence>
<keyword evidence="1" id="KW-0812">Transmembrane</keyword>
<dbReference type="STRING" id="1480694.DC28_02610"/>
<dbReference type="Gene3D" id="2.40.10.220">
    <property type="entry name" value="predicted glycosyltransferase like domains"/>
    <property type="match status" value="1"/>
</dbReference>
<keyword evidence="5" id="KW-1185">Reference proteome</keyword>
<organism evidence="4 5">
    <name type="scientific">Spirochaeta lutea</name>
    <dbReference type="NCBI Taxonomy" id="1480694"/>
    <lineage>
        <taxon>Bacteria</taxon>
        <taxon>Pseudomonadati</taxon>
        <taxon>Spirochaetota</taxon>
        <taxon>Spirochaetia</taxon>
        <taxon>Spirochaetales</taxon>
        <taxon>Spirochaetaceae</taxon>
        <taxon>Spirochaeta</taxon>
    </lineage>
</organism>
<dbReference type="EMBL" id="JNUP01000023">
    <property type="protein sequence ID" value="KGE73568.1"/>
    <property type="molecule type" value="Genomic_DNA"/>
</dbReference>
<dbReference type="InterPro" id="IPR009875">
    <property type="entry name" value="PilZ_domain"/>
</dbReference>
<reference evidence="4 5" key="1">
    <citation type="submission" date="2014-05" db="EMBL/GenBank/DDBJ databases">
        <title>De novo Genome Sequence of Spirocheata sp.</title>
        <authorList>
            <person name="Shivani Y."/>
            <person name="Subhash Y."/>
            <person name="Tushar L."/>
            <person name="Sasikala C."/>
            <person name="Ramana C.V."/>
        </authorList>
    </citation>
    <scope>NUCLEOTIDE SEQUENCE [LARGE SCALE GENOMIC DNA]</scope>
    <source>
        <strain evidence="4 5">JC230</strain>
    </source>
</reference>
<dbReference type="eggNOG" id="ENOG503483E">
    <property type="taxonomic scope" value="Bacteria"/>
</dbReference>
<dbReference type="InterPro" id="IPR009926">
    <property type="entry name" value="T3SS_YcgR_PilZN"/>
</dbReference>
<evidence type="ECO:0008006" key="6">
    <source>
        <dbReference type="Google" id="ProtNLM"/>
    </source>
</evidence>
<sequence length="359" mass="39769">MGQYMLLQFIAKADNSSALVVGGFILLIILIFSIGALRNGRRSGGGPKRVGSFKKQAKNLGLSKEQIQILEKAIKQQNITNPERLLSNSGFLNKVIKRLIDDLSAATMSETQRDAIIGRIFAIKRIVSNQARVAKGPGSTVLRQGQPVTLYTKGNPPIETMVTGSIQSFLAIENPKHGGTVYRFSKNAEARIRCVFENGKVYRFDTKIKQLSQVEGLDILLVDHVSAMQEVQMRRYPRREMNRPTYFQQVEIITEGSGRKATRRAVVRSNRNFLGQIEDISAGGCAVFSRNPLKKGTLLKLTFDVGETQGIIAFGKVLHMNAVKPLGGTMHIAFTRVSTKHLNEIQAFVYGISDSNLVY</sequence>
<gene>
    <name evidence="4" type="ORF">DC28_02610</name>
</gene>
<proteinExistence type="predicted"/>
<feature type="domain" description="PilZ" evidence="2">
    <location>
        <begin position="267"/>
        <end position="351"/>
    </location>
</feature>
<evidence type="ECO:0000256" key="1">
    <source>
        <dbReference type="SAM" id="Phobius"/>
    </source>
</evidence>
<dbReference type="OrthoDB" id="356259at2"/>
<evidence type="ECO:0000313" key="5">
    <source>
        <dbReference type="Proteomes" id="UP000029692"/>
    </source>
</evidence>
<evidence type="ECO:0000259" key="2">
    <source>
        <dbReference type="Pfam" id="PF07238"/>
    </source>
</evidence>
<dbReference type="RefSeq" id="WP_052078358.1">
    <property type="nucleotide sequence ID" value="NZ_JNUP01000023.1"/>
</dbReference>
<evidence type="ECO:0000259" key="3">
    <source>
        <dbReference type="Pfam" id="PF12945"/>
    </source>
</evidence>
<feature type="domain" description="Type III secretion system flagellar brake protein YcgR PilZN" evidence="3">
    <location>
        <begin position="145"/>
        <end position="213"/>
    </location>
</feature>
<dbReference type="GO" id="GO:0035438">
    <property type="term" value="F:cyclic-di-GMP binding"/>
    <property type="evidence" value="ECO:0007669"/>
    <property type="project" value="InterPro"/>
</dbReference>
<name>A0A098R1L0_9SPIO</name>
<keyword evidence="1" id="KW-0472">Membrane</keyword>
<accession>A0A098R1L0</accession>